<evidence type="ECO:0000313" key="1">
    <source>
        <dbReference type="EMBL" id="JAC39029.1"/>
    </source>
</evidence>
<accession>A0A034V917</accession>
<proteinExistence type="predicted"/>
<reference evidence="1" key="1">
    <citation type="journal article" date="2014" name="BMC Genomics">
        <title>Characterizing the developmental transcriptome of the oriental fruit fly, Bactrocera dorsalis (Diptera: Tephritidae) through comparative genomic analysis with Drosophila melanogaster utilizing modENCODE datasets.</title>
        <authorList>
            <person name="Geib S.M."/>
            <person name="Calla B."/>
            <person name="Hall B."/>
            <person name="Hou S."/>
            <person name="Manoukis N.C."/>
        </authorList>
    </citation>
    <scope>NUCLEOTIDE SEQUENCE</scope>
    <source>
        <strain evidence="1">Punador</strain>
    </source>
</reference>
<dbReference type="EMBL" id="GAKP01019923">
    <property type="protein sequence ID" value="JAC39029.1"/>
    <property type="molecule type" value="Transcribed_RNA"/>
</dbReference>
<dbReference type="AlphaFoldDB" id="A0A034V917"/>
<name>A0A034V917_BACDO</name>
<sequence length="141" mass="16431">MQIYNLFSQKSHKFAKRHLKFCTHAYKTHTEFTKFFHNTSAAYTVTKSSEESLKQLCPAHSTHQQRVYICMYVYAHEERAKMSRVTDFVKGLPLTLACVRLEILFYKYTSACTLVSATSGRSYEMPKRPMACKRKIIRKSG</sequence>
<organism evidence="1">
    <name type="scientific">Bactrocera dorsalis</name>
    <name type="common">Oriental fruit fly</name>
    <name type="synonym">Dacus dorsalis</name>
    <dbReference type="NCBI Taxonomy" id="27457"/>
    <lineage>
        <taxon>Eukaryota</taxon>
        <taxon>Metazoa</taxon>
        <taxon>Ecdysozoa</taxon>
        <taxon>Arthropoda</taxon>
        <taxon>Hexapoda</taxon>
        <taxon>Insecta</taxon>
        <taxon>Pterygota</taxon>
        <taxon>Neoptera</taxon>
        <taxon>Endopterygota</taxon>
        <taxon>Diptera</taxon>
        <taxon>Brachycera</taxon>
        <taxon>Muscomorpha</taxon>
        <taxon>Tephritoidea</taxon>
        <taxon>Tephritidae</taxon>
        <taxon>Bactrocera</taxon>
        <taxon>Bactrocera</taxon>
    </lineage>
</organism>
<protein>
    <submittedName>
        <fullName evidence="1">Uncharacterized protein</fullName>
    </submittedName>
</protein>